<feature type="transmembrane region" description="Helical" evidence="10">
    <location>
        <begin position="403"/>
        <end position="424"/>
    </location>
</feature>
<sequence>MSTHHLDVDDHSDGQRKVDVRGQMSSSGTAPALRPPPALFILGLLVPASMLGTLTRIGITSLFTFAHTPLDPPIIWAQIIGCAVFGGALQNKAYFEAIVLRLDHHPQAVGLQLGKALYTALTSGYCGSVTTFSTWILDDYLAWANYDGVDRSGGKSFLAGIGQSFVTLILSIASLRLGMKLAEEGEPFCMSWVIKILPASLRLGASSTAERSASLATFQAETDLTPSSDHPDGTDIVNKKDSQRLAKYQLLYIATCVFAVGLLVMTSLLAALYIPTRSISVALALSPPGAMLRWYLSRINGKSFKALPVIRRRSTRAGQSSPEAWPYGTFTANMLGVTIVGAAYTALHASRTDAASTVPYSRVKCDVIYSGLEVGLAGCLSTISTFAAELYTLGAGLKTRQAAVLYAFASWGWGLVLYALLVAVPLQTLHRVDRCPAA</sequence>
<dbReference type="EMBL" id="LWDG02000359">
    <property type="protein sequence ID" value="KAE8266260.1"/>
    <property type="molecule type" value="Genomic_DNA"/>
</dbReference>
<protein>
    <submittedName>
        <fullName evidence="11">Uncharacterized protein</fullName>
    </submittedName>
</protein>
<accession>A0A8X7N649</accession>
<keyword evidence="3" id="KW-1003">Cell membrane</keyword>
<evidence type="ECO:0000256" key="2">
    <source>
        <dbReference type="ARBA" id="ARBA00004651"/>
    </source>
</evidence>
<comment type="caution">
    <text evidence="11">The sequence shown here is derived from an EMBL/GenBank/DDBJ whole genome shotgun (WGS) entry which is preliminary data.</text>
</comment>
<comment type="catalytic activity">
    <reaction evidence="8">
        <text>fluoride(in) = fluoride(out)</text>
        <dbReference type="Rhea" id="RHEA:76159"/>
        <dbReference type="ChEBI" id="CHEBI:17051"/>
    </reaction>
    <physiologicalReaction direction="left-to-right" evidence="8">
        <dbReference type="Rhea" id="RHEA:76160"/>
    </physiologicalReaction>
</comment>
<dbReference type="AlphaFoldDB" id="A0A8X7N649"/>
<keyword evidence="4 10" id="KW-0812">Transmembrane</keyword>
<reference evidence="11" key="1">
    <citation type="submission" date="2016-04" db="EMBL/GenBank/DDBJ databases">
        <authorList>
            <person name="Nguyen H.D."/>
            <person name="Samba Siva P."/>
            <person name="Cullis J."/>
            <person name="Levesque C.A."/>
            <person name="Hambleton S."/>
        </authorList>
    </citation>
    <scope>NUCLEOTIDE SEQUENCE</scope>
    <source>
        <strain evidence="11">DAOMC 236422</strain>
    </source>
</reference>
<feature type="transmembrane region" description="Helical" evidence="10">
    <location>
        <begin position="157"/>
        <end position="175"/>
    </location>
</feature>
<dbReference type="GO" id="GO:1903425">
    <property type="term" value="F:fluoride transmembrane transporter activity"/>
    <property type="evidence" value="ECO:0007669"/>
    <property type="project" value="TreeGrafter"/>
</dbReference>
<organism evidence="11 12">
    <name type="scientific">Tilletia walkeri</name>
    <dbReference type="NCBI Taxonomy" id="117179"/>
    <lineage>
        <taxon>Eukaryota</taxon>
        <taxon>Fungi</taxon>
        <taxon>Dikarya</taxon>
        <taxon>Basidiomycota</taxon>
        <taxon>Ustilaginomycotina</taxon>
        <taxon>Exobasidiomycetes</taxon>
        <taxon>Tilletiales</taxon>
        <taxon>Tilletiaceae</taxon>
        <taxon>Tilletia</taxon>
    </lineage>
</organism>
<feature type="transmembrane region" description="Helical" evidence="10">
    <location>
        <begin position="75"/>
        <end position="95"/>
    </location>
</feature>
<dbReference type="Pfam" id="PF02537">
    <property type="entry name" value="CRCB"/>
    <property type="match status" value="2"/>
</dbReference>
<comment type="function">
    <text evidence="1">Fluoride channel required for the rapid expulsion of cytoplasmic fluoride.</text>
</comment>
<evidence type="ECO:0000256" key="4">
    <source>
        <dbReference type="ARBA" id="ARBA00022692"/>
    </source>
</evidence>
<feature type="compositionally biased region" description="Basic and acidic residues" evidence="9">
    <location>
        <begin position="1"/>
        <end position="20"/>
    </location>
</feature>
<evidence type="ECO:0000256" key="8">
    <source>
        <dbReference type="ARBA" id="ARBA00035585"/>
    </source>
</evidence>
<proteinExistence type="inferred from homology"/>
<gene>
    <name evidence="11" type="ORF">A4X09_0g6094</name>
</gene>
<reference evidence="11" key="2">
    <citation type="journal article" date="2019" name="IMA Fungus">
        <title>Genome sequencing and comparison of five Tilletia species to identify candidate genes for the detection of regulated species infecting wheat.</title>
        <authorList>
            <person name="Nguyen H.D.T."/>
            <person name="Sultana T."/>
            <person name="Kesanakurti P."/>
            <person name="Hambleton S."/>
        </authorList>
    </citation>
    <scope>NUCLEOTIDE SEQUENCE</scope>
    <source>
        <strain evidence="11">DAOMC 236422</strain>
    </source>
</reference>
<evidence type="ECO:0000256" key="1">
    <source>
        <dbReference type="ARBA" id="ARBA00002598"/>
    </source>
</evidence>
<keyword evidence="5 10" id="KW-1133">Transmembrane helix</keyword>
<dbReference type="PANTHER" id="PTHR28259">
    <property type="entry name" value="FLUORIDE EXPORT PROTEIN 1-RELATED"/>
    <property type="match status" value="1"/>
</dbReference>
<comment type="subcellular location">
    <subcellularLocation>
        <location evidence="2">Cell membrane</location>
        <topology evidence="2">Multi-pass membrane protein</topology>
    </subcellularLocation>
</comment>
<feature type="transmembrane region" description="Helical" evidence="10">
    <location>
        <begin position="39"/>
        <end position="63"/>
    </location>
</feature>
<evidence type="ECO:0000256" key="5">
    <source>
        <dbReference type="ARBA" id="ARBA00022989"/>
    </source>
</evidence>
<dbReference type="Proteomes" id="UP000078113">
    <property type="component" value="Unassembled WGS sequence"/>
</dbReference>
<dbReference type="PANTHER" id="PTHR28259:SF1">
    <property type="entry name" value="FLUORIDE EXPORT PROTEIN 1-RELATED"/>
    <property type="match status" value="1"/>
</dbReference>
<evidence type="ECO:0000256" key="9">
    <source>
        <dbReference type="SAM" id="MobiDB-lite"/>
    </source>
</evidence>
<feature type="transmembrane region" description="Helical" evidence="10">
    <location>
        <begin position="367"/>
        <end position="391"/>
    </location>
</feature>
<dbReference type="GO" id="GO:0005886">
    <property type="term" value="C:plasma membrane"/>
    <property type="evidence" value="ECO:0007669"/>
    <property type="project" value="UniProtKB-SubCell"/>
</dbReference>
<evidence type="ECO:0000313" key="12">
    <source>
        <dbReference type="Proteomes" id="UP000078113"/>
    </source>
</evidence>
<feature type="region of interest" description="Disordered" evidence="9">
    <location>
        <begin position="1"/>
        <end position="31"/>
    </location>
</feature>
<keyword evidence="6 10" id="KW-0472">Membrane</keyword>
<feature type="transmembrane region" description="Helical" evidence="10">
    <location>
        <begin position="250"/>
        <end position="273"/>
    </location>
</feature>
<evidence type="ECO:0000256" key="3">
    <source>
        <dbReference type="ARBA" id="ARBA00022475"/>
    </source>
</evidence>
<evidence type="ECO:0000256" key="7">
    <source>
        <dbReference type="ARBA" id="ARBA00035120"/>
    </source>
</evidence>
<dbReference type="InterPro" id="IPR003691">
    <property type="entry name" value="FluC"/>
</dbReference>
<evidence type="ECO:0000256" key="6">
    <source>
        <dbReference type="ARBA" id="ARBA00023136"/>
    </source>
</evidence>
<comment type="similarity">
    <text evidence="7">Belongs to the fluoride channel Fluc/FEX (TC 1.A.43) family.</text>
</comment>
<evidence type="ECO:0000256" key="10">
    <source>
        <dbReference type="SAM" id="Phobius"/>
    </source>
</evidence>
<feature type="transmembrane region" description="Helical" evidence="10">
    <location>
        <begin position="324"/>
        <end position="347"/>
    </location>
</feature>
<keyword evidence="12" id="KW-1185">Reference proteome</keyword>
<evidence type="ECO:0000313" key="11">
    <source>
        <dbReference type="EMBL" id="KAE8266260.1"/>
    </source>
</evidence>
<name>A0A8X7N649_9BASI</name>
<feature type="transmembrane region" description="Helical" evidence="10">
    <location>
        <begin position="116"/>
        <end position="137"/>
    </location>
</feature>